<accession>A0AAN6S6S2</accession>
<keyword evidence="4" id="KW-1185">Reference proteome</keyword>
<feature type="signal peptide" evidence="2">
    <location>
        <begin position="1"/>
        <end position="21"/>
    </location>
</feature>
<dbReference type="Proteomes" id="UP001303473">
    <property type="component" value="Unassembled WGS sequence"/>
</dbReference>
<evidence type="ECO:0000256" key="2">
    <source>
        <dbReference type="SAM" id="SignalP"/>
    </source>
</evidence>
<proteinExistence type="predicted"/>
<evidence type="ECO:0000313" key="3">
    <source>
        <dbReference type="EMBL" id="KAK3942544.1"/>
    </source>
</evidence>
<feature type="chain" id="PRO_5042986135" description="Osmotin, thaumatin-like protein" evidence="2">
    <location>
        <begin position="22"/>
        <end position="263"/>
    </location>
</feature>
<feature type="region of interest" description="Disordered" evidence="1">
    <location>
        <begin position="195"/>
        <end position="244"/>
    </location>
</feature>
<gene>
    <name evidence="3" type="ORF">QBC46DRAFT_379838</name>
</gene>
<evidence type="ECO:0000313" key="4">
    <source>
        <dbReference type="Proteomes" id="UP001303473"/>
    </source>
</evidence>
<sequence length="263" mass="27062">MASRGVAFLAVCWLGAHIAHAQTAPPVYPMFILDSAPASLDAALVEIRNAGDTIDTERQVSTYSIDCPTPSSPANDACRAESRYPAEVWHIQGSVWGGTTTARADDSTTAWICDLGTCGRSDCGPHCNKTVTSAASTRVEKTMLDSCYIAEHTVPLIVTSGADKTDWSFTFDASQWASIESDELLTLGCPTASSTTTSATAGDTTATSGATVSQVLPSSSTSGSDAASSSTATGASASSTSGCSRFSTPAMAAVGLFVWGIFL</sequence>
<organism evidence="3 4">
    <name type="scientific">Diplogelasinospora grovesii</name>
    <dbReference type="NCBI Taxonomy" id="303347"/>
    <lineage>
        <taxon>Eukaryota</taxon>
        <taxon>Fungi</taxon>
        <taxon>Dikarya</taxon>
        <taxon>Ascomycota</taxon>
        <taxon>Pezizomycotina</taxon>
        <taxon>Sordariomycetes</taxon>
        <taxon>Sordariomycetidae</taxon>
        <taxon>Sordariales</taxon>
        <taxon>Diplogelasinosporaceae</taxon>
        <taxon>Diplogelasinospora</taxon>
    </lineage>
</organism>
<dbReference type="EMBL" id="MU853773">
    <property type="protein sequence ID" value="KAK3942544.1"/>
    <property type="molecule type" value="Genomic_DNA"/>
</dbReference>
<evidence type="ECO:0008006" key="5">
    <source>
        <dbReference type="Google" id="ProtNLM"/>
    </source>
</evidence>
<name>A0AAN6S6S2_9PEZI</name>
<protein>
    <recommendedName>
        <fullName evidence="5">Osmotin, thaumatin-like protein</fullName>
    </recommendedName>
</protein>
<evidence type="ECO:0000256" key="1">
    <source>
        <dbReference type="SAM" id="MobiDB-lite"/>
    </source>
</evidence>
<dbReference type="AlphaFoldDB" id="A0AAN6S6S2"/>
<reference evidence="4" key="1">
    <citation type="journal article" date="2023" name="Mol. Phylogenet. Evol.">
        <title>Genome-scale phylogeny and comparative genomics of the fungal order Sordariales.</title>
        <authorList>
            <person name="Hensen N."/>
            <person name="Bonometti L."/>
            <person name="Westerberg I."/>
            <person name="Brannstrom I.O."/>
            <person name="Guillou S."/>
            <person name="Cros-Aarteil S."/>
            <person name="Calhoun S."/>
            <person name="Haridas S."/>
            <person name="Kuo A."/>
            <person name="Mondo S."/>
            <person name="Pangilinan J."/>
            <person name="Riley R."/>
            <person name="LaButti K."/>
            <person name="Andreopoulos B."/>
            <person name="Lipzen A."/>
            <person name="Chen C."/>
            <person name="Yan M."/>
            <person name="Daum C."/>
            <person name="Ng V."/>
            <person name="Clum A."/>
            <person name="Steindorff A."/>
            <person name="Ohm R.A."/>
            <person name="Martin F."/>
            <person name="Silar P."/>
            <person name="Natvig D.O."/>
            <person name="Lalanne C."/>
            <person name="Gautier V."/>
            <person name="Ament-Velasquez S.L."/>
            <person name="Kruys A."/>
            <person name="Hutchinson M.I."/>
            <person name="Powell A.J."/>
            <person name="Barry K."/>
            <person name="Miller A.N."/>
            <person name="Grigoriev I.V."/>
            <person name="Debuchy R."/>
            <person name="Gladieux P."/>
            <person name="Hiltunen Thoren M."/>
            <person name="Johannesson H."/>
        </authorList>
    </citation>
    <scope>NUCLEOTIDE SEQUENCE [LARGE SCALE GENOMIC DNA]</scope>
    <source>
        <strain evidence="4">CBS 340.73</strain>
    </source>
</reference>
<keyword evidence="2" id="KW-0732">Signal</keyword>
<comment type="caution">
    <text evidence="3">The sequence shown here is derived from an EMBL/GenBank/DDBJ whole genome shotgun (WGS) entry which is preliminary data.</text>
</comment>